<gene>
    <name evidence="1" type="ORF">KZZ10_10240</name>
</gene>
<keyword evidence="2" id="KW-1185">Reference proteome</keyword>
<proteinExistence type="predicted"/>
<reference evidence="1" key="1">
    <citation type="submission" date="2021-07" db="EMBL/GenBank/DDBJ databases">
        <title>New genus and species of the family Alcaligenaceae.</title>
        <authorList>
            <person name="Hahn M.W."/>
        </authorList>
    </citation>
    <scope>NUCLEOTIDE SEQUENCE</scope>
    <source>
        <strain evidence="1">LF4-65</strain>
    </source>
</reference>
<accession>A0A953NA15</accession>
<evidence type="ECO:0000313" key="1">
    <source>
        <dbReference type="EMBL" id="MBZ1351024.1"/>
    </source>
</evidence>
<name>A0A953NA15_9BURK</name>
<evidence type="ECO:0000313" key="2">
    <source>
        <dbReference type="Proteomes" id="UP000739565"/>
    </source>
</evidence>
<dbReference type="RefSeq" id="WP_259661426.1">
    <property type="nucleotide sequence ID" value="NZ_JAHXRI010000007.1"/>
</dbReference>
<sequence>MDLIGPSFDPIYYLKNIRDVADAGEGPAEHFCRAGWREGSDPNPEFSTQEYLRSNTDVLGSNVNPFLHFILTKNQSDERDG</sequence>
<dbReference type="AlphaFoldDB" id="A0A953NA15"/>
<comment type="caution">
    <text evidence="1">The sequence shown here is derived from an EMBL/GenBank/DDBJ whole genome shotgun (WGS) entry which is preliminary data.</text>
</comment>
<dbReference type="Proteomes" id="UP000739565">
    <property type="component" value="Unassembled WGS sequence"/>
</dbReference>
<protein>
    <submittedName>
        <fullName evidence="1">Uncharacterized protein</fullName>
    </submittedName>
</protein>
<dbReference type="EMBL" id="JAHXRI010000007">
    <property type="protein sequence ID" value="MBZ1351024.1"/>
    <property type="molecule type" value="Genomic_DNA"/>
</dbReference>
<organism evidence="1 2">
    <name type="scientific">Zwartia hollandica</name>
    <dbReference type="NCBI Taxonomy" id="324606"/>
    <lineage>
        <taxon>Bacteria</taxon>
        <taxon>Pseudomonadati</taxon>
        <taxon>Pseudomonadota</taxon>
        <taxon>Betaproteobacteria</taxon>
        <taxon>Burkholderiales</taxon>
        <taxon>Alcaligenaceae</taxon>
        <taxon>Zwartia</taxon>
    </lineage>
</organism>